<dbReference type="AlphaFoldDB" id="A0AAE1C0D0"/>
<feature type="region of interest" description="Disordered" evidence="1">
    <location>
        <begin position="142"/>
        <end position="170"/>
    </location>
</feature>
<proteinExistence type="predicted"/>
<dbReference type="EMBL" id="JAWQEG010005411">
    <property type="protein sequence ID" value="KAK3858100.1"/>
    <property type="molecule type" value="Genomic_DNA"/>
</dbReference>
<comment type="caution">
    <text evidence="2">The sequence shown here is derived from an EMBL/GenBank/DDBJ whole genome shotgun (WGS) entry which is preliminary data.</text>
</comment>
<gene>
    <name evidence="2" type="ORF">Pcinc_035683</name>
</gene>
<evidence type="ECO:0000313" key="2">
    <source>
        <dbReference type="EMBL" id="KAK3858100.1"/>
    </source>
</evidence>
<dbReference type="Proteomes" id="UP001286313">
    <property type="component" value="Unassembled WGS sequence"/>
</dbReference>
<accession>A0AAE1C0D0</accession>
<feature type="compositionally biased region" description="Basic residues" evidence="1">
    <location>
        <begin position="159"/>
        <end position="170"/>
    </location>
</feature>
<protein>
    <submittedName>
        <fullName evidence="2">Uncharacterized protein</fullName>
    </submittedName>
</protein>
<evidence type="ECO:0000256" key="1">
    <source>
        <dbReference type="SAM" id="MobiDB-lite"/>
    </source>
</evidence>
<reference evidence="2" key="1">
    <citation type="submission" date="2023-10" db="EMBL/GenBank/DDBJ databases">
        <title>Genome assemblies of two species of porcelain crab, Petrolisthes cinctipes and Petrolisthes manimaculis (Anomura: Porcellanidae).</title>
        <authorList>
            <person name="Angst P."/>
        </authorList>
    </citation>
    <scope>NUCLEOTIDE SEQUENCE</scope>
    <source>
        <strain evidence="2">PB745_01</strain>
        <tissue evidence="2">Gill</tissue>
    </source>
</reference>
<sequence length="192" mass="21617">MHREIPQVERRLIGLYSQMSCRDAGVPITAALTCGISLCRMWHLTATLLVLGLASASPQGGYLPPRPSCPTVTSVVYDTRVQTSVAVQTQNRVDTQYVTTTLVRQQVVPTTIYNTRVTTRVQYQTSVIQQTSVRAIDRVVTQTVPSPQDKRSDMSHPPRSSHRSAMSHRLRSRLRSYLLRSPGHRYKQLTDQ</sequence>
<keyword evidence="3" id="KW-1185">Reference proteome</keyword>
<name>A0AAE1C0D0_PETCI</name>
<organism evidence="2 3">
    <name type="scientific">Petrolisthes cinctipes</name>
    <name type="common">Flat porcelain crab</name>
    <dbReference type="NCBI Taxonomy" id="88211"/>
    <lineage>
        <taxon>Eukaryota</taxon>
        <taxon>Metazoa</taxon>
        <taxon>Ecdysozoa</taxon>
        <taxon>Arthropoda</taxon>
        <taxon>Crustacea</taxon>
        <taxon>Multicrustacea</taxon>
        <taxon>Malacostraca</taxon>
        <taxon>Eumalacostraca</taxon>
        <taxon>Eucarida</taxon>
        <taxon>Decapoda</taxon>
        <taxon>Pleocyemata</taxon>
        <taxon>Anomura</taxon>
        <taxon>Galatheoidea</taxon>
        <taxon>Porcellanidae</taxon>
        <taxon>Petrolisthes</taxon>
    </lineage>
</organism>
<evidence type="ECO:0000313" key="3">
    <source>
        <dbReference type="Proteomes" id="UP001286313"/>
    </source>
</evidence>